<evidence type="ECO:0000259" key="9">
    <source>
        <dbReference type="Pfam" id="PF12804"/>
    </source>
</evidence>
<comment type="similarity">
    <text evidence="8">Belongs to the MobA family.</text>
</comment>
<dbReference type="GO" id="GO:0005737">
    <property type="term" value="C:cytoplasm"/>
    <property type="evidence" value="ECO:0007669"/>
    <property type="project" value="UniProtKB-SubCell"/>
</dbReference>
<keyword evidence="10" id="KW-0548">Nucleotidyltransferase</keyword>
<dbReference type="NCBIfam" id="NF001457">
    <property type="entry name" value="PRK00317.1-3"/>
    <property type="match status" value="1"/>
</dbReference>
<evidence type="ECO:0000256" key="4">
    <source>
        <dbReference type="ARBA" id="ARBA00022741"/>
    </source>
</evidence>
<comment type="subcellular location">
    <subcellularLocation>
        <location evidence="8">Cytoplasm</location>
    </subcellularLocation>
</comment>
<comment type="caution">
    <text evidence="8">Lacks conserved residue(s) required for the propagation of feature annotation.</text>
</comment>
<dbReference type="CDD" id="cd02503">
    <property type="entry name" value="MobA"/>
    <property type="match status" value="1"/>
</dbReference>
<dbReference type="PANTHER" id="PTHR19136">
    <property type="entry name" value="MOLYBDENUM COFACTOR GUANYLYLTRANSFERASE"/>
    <property type="match status" value="1"/>
</dbReference>
<comment type="function">
    <text evidence="8">Transfers a GMP moiety from GTP to Mo-molybdopterin (Mo-MPT) cofactor (Moco or molybdenum cofactor) to form Mo-molybdopterin guanine dinucleotide (Mo-MGD) cofactor.</text>
</comment>
<feature type="binding site" evidence="8">
    <location>
        <position position="98"/>
    </location>
    <ligand>
        <name>GTP</name>
        <dbReference type="ChEBI" id="CHEBI:37565"/>
    </ligand>
</feature>
<sequence length="202" mass="22838">MKAIILAGGQSERFGSPKAFAQIEGQSFYQKLIHMLETTNLFNDIIISTNESLSTQFDYKNVVIDMKEHQNKGPLAGIYSVMQQAEEADNVYFVISVDTPMVTHKAVSQLYQFMVANLIEEQLDIAGFQSKGYPIPTIAFYHQRALPVIETVLNSDDLSMKHVYQQVSADWLDVTTIQSPSYWYSNVNKVTDLNQLIAEITD</sequence>
<dbReference type="AlphaFoldDB" id="A0A3E0INN1"/>
<dbReference type="GO" id="GO:0061603">
    <property type="term" value="F:molybdenum cofactor guanylyltransferase activity"/>
    <property type="evidence" value="ECO:0007669"/>
    <property type="project" value="UniProtKB-EC"/>
</dbReference>
<evidence type="ECO:0000313" key="11">
    <source>
        <dbReference type="Proteomes" id="UP000256562"/>
    </source>
</evidence>
<keyword evidence="6 8" id="KW-0342">GTP-binding</keyword>
<evidence type="ECO:0000256" key="3">
    <source>
        <dbReference type="ARBA" id="ARBA00022723"/>
    </source>
</evidence>
<keyword evidence="1 8" id="KW-0963">Cytoplasm</keyword>
<evidence type="ECO:0000256" key="8">
    <source>
        <dbReference type="HAMAP-Rule" id="MF_00316"/>
    </source>
</evidence>
<dbReference type="OrthoDB" id="9788394at2"/>
<keyword evidence="7 8" id="KW-0501">Molybdenum cofactor biosynthesis</keyword>
<dbReference type="HAMAP" id="MF_00316">
    <property type="entry name" value="MobA"/>
    <property type="match status" value="1"/>
</dbReference>
<evidence type="ECO:0000313" key="10">
    <source>
        <dbReference type="EMBL" id="REH93934.1"/>
    </source>
</evidence>
<dbReference type="Proteomes" id="UP000256562">
    <property type="component" value="Unassembled WGS sequence"/>
</dbReference>
<dbReference type="Pfam" id="PF12804">
    <property type="entry name" value="NTP_transf_3"/>
    <property type="match status" value="1"/>
</dbReference>
<feature type="binding site" evidence="8">
    <location>
        <begin position="6"/>
        <end position="8"/>
    </location>
    <ligand>
        <name>GTP</name>
        <dbReference type="ChEBI" id="CHEBI:37565"/>
    </ligand>
</feature>
<dbReference type="EMBL" id="QKXQ01000377">
    <property type="protein sequence ID" value="REH93934.1"/>
    <property type="molecule type" value="Genomic_DNA"/>
</dbReference>
<comment type="cofactor">
    <cofactor evidence="8">
        <name>Mg(2+)</name>
        <dbReference type="ChEBI" id="CHEBI:18420"/>
    </cofactor>
</comment>
<gene>
    <name evidence="8" type="primary">mobA</name>
    <name evidence="10" type="ORF">DOS83_08280</name>
</gene>
<feature type="binding site" evidence="8">
    <location>
        <position position="98"/>
    </location>
    <ligand>
        <name>Mg(2+)</name>
        <dbReference type="ChEBI" id="CHEBI:18420"/>
    </ligand>
</feature>
<keyword evidence="5 8" id="KW-0460">Magnesium</keyword>
<dbReference type="GO" id="GO:0046872">
    <property type="term" value="F:metal ion binding"/>
    <property type="evidence" value="ECO:0007669"/>
    <property type="project" value="UniProtKB-KW"/>
</dbReference>
<protein>
    <recommendedName>
        <fullName evidence="8">Probable molybdenum cofactor guanylyltransferase</fullName>
        <shortName evidence="8">MoCo guanylyltransferase</shortName>
        <ecNumber evidence="8">2.7.7.77</ecNumber>
    </recommendedName>
    <alternativeName>
        <fullName evidence="8">GTP:molybdopterin guanylyltransferase</fullName>
    </alternativeName>
    <alternativeName>
        <fullName evidence="8">Mo-MPT guanylyltransferase</fullName>
    </alternativeName>
    <alternativeName>
        <fullName evidence="8">Molybdopterin guanylyltransferase</fullName>
    </alternativeName>
    <alternativeName>
        <fullName evidence="8">Molybdopterin-guanine dinucleotide synthase</fullName>
        <shortName evidence="8">MGD synthase</shortName>
    </alternativeName>
</protein>
<dbReference type="InterPro" id="IPR013482">
    <property type="entry name" value="Molybde_CF_guanTrfase"/>
</dbReference>
<name>A0A3E0INN1_9STAP</name>
<feature type="binding site" evidence="8">
    <location>
        <position position="65"/>
    </location>
    <ligand>
        <name>GTP</name>
        <dbReference type="ChEBI" id="CHEBI:37565"/>
    </ligand>
</feature>
<keyword evidence="2 8" id="KW-0808">Transferase</keyword>
<dbReference type="SUPFAM" id="SSF53448">
    <property type="entry name" value="Nucleotide-diphospho-sugar transferases"/>
    <property type="match status" value="1"/>
</dbReference>
<keyword evidence="3 8" id="KW-0479">Metal-binding</keyword>
<evidence type="ECO:0000256" key="2">
    <source>
        <dbReference type="ARBA" id="ARBA00022679"/>
    </source>
</evidence>
<dbReference type="InterPro" id="IPR029044">
    <property type="entry name" value="Nucleotide-diphossugar_trans"/>
</dbReference>
<proteinExistence type="inferred from homology"/>
<evidence type="ECO:0000256" key="1">
    <source>
        <dbReference type="ARBA" id="ARBA00022490"/>
    </source>
</evidence>
<comment type="domain">
    <text evidence="8">The N-terminal domain determines nucleotide recognition and specific binding, while the C-terminal domain determines the specific binding to the target protein.</text>
</comment>
<organism evidence="10 11">
    <name type="scientific">Staphylococcus felis</name>
    <dbReference type="NCBI Taxonomy" id="46127"/>
    <lineage>
        <taxon>Bacteria</taxon>
        <taxon>Bacillati</taxon>
        <taxon>Bacillota</taxon>
        <taxon>Bacilli</taxon>
        <taxon>Bacillales</taxon>
        <taxon>Staphylococcaceae</taxon>
        <taxon>Staphylococcus</taxon>
    </lineage>
</organism>
<comment type="caution">
    <text evidence="10">The sequence shown here is derived from an EMBL/GenBank/DDBJ whole genome shotgun (WGS) entry which is preliminary data.</text>
</comment>
<evidence type="ECO:0000256" key="6">
    <source>
        <dbReference type="ARBA" id="ARBA00023134"/>
    </source>
</evidence>
<evidence type="ECO:0000256" key="5">
    <source>
        <dbReference type="ARBA" id="ARBA00022842"/>
    </source>
</evidence>
<feature type="binding site" evidence="8">
    <location>
        <position position="18"/>
    </location>
    <ligand>
        <name>GTP</name>
        <dbReference type="ChEBI" id="CHEBI:37565"/>
    </ligand>
</feature>
<dbReference type="GO" id="GO:0005525">
    <property type="term" value="F:GTP binding"/>
    <property type="evidence" value="ECO:0007669"/>
    <property type="project" value="UniProtKB-UniRule"/>
</dbReference>
<dbReference type="InterPro" id="IPR025877">
    <property type="entry name" value="MobA-like_NTP_Trfase"/>
</dbReference>
<reference evidence="10 11" key="1">
    <citation type="journal article" date="2018" name="Vet. Microbiol.">
        <title>Characterisation of Staphylococcus felis isolated from cats using whole genome sequencing.</title>
        <authorList>
            <person name="Worthing K."/>
            <person name="Pang S."/>
            <person name="Trott D.J."/>
            <person name="Abraham S."/>
            <person name="Coombs G.W."/>
            <person name="Jordan D."/>
            <person name="McIntyre L."/>
            <person name="Davies M.R."/>
            <person name="Norris J."/>
        </authorList>
    </citation>
    <scope>NUCLEOTIDE SEQUENCE [LARGE SCALE GENOMIC DNA]</scope>
    <source>
        <strain evidence="10 11">F9</strain>
    </source>
</reference>
<keyword evidence="4 8" id="KW-0547">Nucleotide-binding</keyword>
<evidence type="ECO:0000256" key="7">
    <source>
        <dbReference type="ARBA" id="ARBA00023150"/>
    </source>
</evidence>
<dbReference type="Gene3D" id="3.90.550.10">
    <property type="entry name" value="Spore Coat Polysaccharide Biosynthesis Protein SpsA, Chain A"/>
    <property type="match status" value="1"/>
</dbReference>
<dbReference type="RefSeq" id="WP_116094619.1">
    <property type="nucleotide sequence ID" value="NZ_QKXQ01000377.1"/>
</dbReference>
<dbReference type="EC" id="2.7.7.77" evidence="8"/>
<comment type="catalytic activity">
    <reaction evidence="8">
        <text>Mo-molybdopterin + GTP + H(+) = Mo-molybdopterin guanine dinucleotide + diphosphate</text>
        <dbReference type="Rhea" id="RHEA:34243"/>
        <dbReference type="ChEBI" id="CHEBI:15378"/>
        <dbReference type="ChEBI" id="CHEBI:33019"/>
        <dbReference type="ChEBI" id="CHEBI:37565"/>
        <dbReference type="ChEBI" id="CHEBI:71302"/>
        <dbReference type="ChEBI" id="CHEBI:71310"/>
        <dbReference type="EC" id="2.7.7.77"/>
    </reaction>
</comment>
<feature type="domain" description="MobA-like NTP transferase" evidence="9">
    <location>
        <begin position="3"/>
        <end position="157"/>
    </location>
</feature>
<dbReference type="PANTHER" id="PTHR19136:SF81">
    <property type="entry name" value="MOLYBDENUM COFACTOR GUANYLYLTRANSFERASE"/>
    <property type="match status" value="1"/>
</dbReference>
<accession>A0A3E0INN1</accession>
<dbReference type="GO" id="GO:0006777">
    <property type="term" value="P:Mo-molybdopterin cofactor biosynthetic process"/>
    <property type="evidence" value="ECO:0007669"/>
    <property type="project" value="UniProtKB-KW"/>
</dbReference>